<reference evidence="3" key="1">
    <citation type="journal article" date="2013" name="Proc. Natl. Acad. Sci. U.S.A.">
        <title>Genome structure and metabolic features in the red seaweed Chondrus crispus shed light on evolution of the Archaeplastida.</title>
        <authorList>
            <person name="Collen J."/>
            <person name="Porcel B."/>
            <person name="Carre W."/>
            <person name="Ball S.G."/>
            <person name="Chaparro C."/>
            <person name="Tonon T."/>
            <person name="Barbeyron T."/>
            <person name="Michel G."/>
            <person name="Noel B."/>
            <person name="Valentin K."/>
            <person name="Elias M."/>
            <person name="Artiguenave F."/>
            <person name="Arun A."/>
            <person name="Aury J.M."/>
            <person name="Barbosa-Neto J.F."/>
            <person name="Bothwell J.H."/>
            <person name="Bouget F.Y."/>
            <person name="Brillet L."/>
            <person name="Cabello-Hurtado F."/>
            <person name="Capella-Gutierrez S."/>
            <person name="Charrier B."/>
            <person name="Cladiere L."/>
            <person name="Cock J.M."/>
            <person name="Coelho S.M."/>
            <person name="Colleoni C."/>
            <person name="Czjzek M."/>
            <person name="Da Silva C."/>
            <person name="Delage L."/>
            <person name="Denoeud F."/>
            <person name="Deschamps P."/>
            <person name="Dittami S.M."/>
            <person name="Gabaldon T."/>
            <person name="Gachon C.M."/>
            <person name="Groisillier A."/>
            <person name="Herve C."/>
            <person name="Jabbari K."/>
            <person name="Katinka M."/>
            <person name="Kloareg B."/>
            <person name="Kowalczyk N."/>
            <person name="Labadie K."/>
            <person name="Leblanc C."/>
            <person name="Lopez P.J."/>
            <person name="McLachlan D.H."/>
            <person name="Meslet-Cladiere L."/>
            <person name="Moustafa A."/>
            <person name="Nehr Z."/>
            <person name="Nyvall Collen P."/>
            <person name="Panaud O."/>
            <person name="Partensky F."/>
            <person name="Poulain J."/>
            <person name="Rensing S.A."/>
            <person name="Rousvoal S."/>
            <person name="Samson G."/>
            <person name="Symeonidi A."/>
            <person name="Weissenbach J."/>
            <person name="Zambounis A."/>
            <person name="Wincker P."/>
            <person name="Boyen C."/>
        </authorList>
    </citation>
    <scope>NUCLEOTIDE SEQUENCE [LARGE SCALE GENOMIC DNA]</scope>
    <source>
        <strain evidence="3">cv. Stackhouse</strain>
    </source>
</reference>
<dbReference type="Proteomes" id="UP000012073">
    <property type="component" value="Unassembled WGS sequence"/>
</dbReference>
<proteinExistence type="predicted"/>
<accession>R7Q8E6</accession>
<dbReference type="AlphaFoldDB" id="R7Q8E6"/>
<keyword evidence="3" id="KW-1185">Reference proteome</keyword>
<evidence type="ECO:0000313" key="2">
    <source>
        <dbReference type="EMBL" id="CDF33656.1"/>
    </source>
</evidence>
<evidence type="ECO:0000256" key="1">
    <source>
        <dbReference type="SAM" id="MobiDB-lite"/>
    </source>
</evidence>
<gene>
    <name evidence="2" type="ORF">CHC_T00002208001</name>
</gene>
<dbReference type="KEGG" id="ccp:CHC_T00002208001"/>
<organism evidence="2 3">
    <name type="scientific">Chondrus crispus</name>
    <name type="common">Carrageen Irish moss</name>
    <name type="synonym">Polymorpha crispa</name>
    <dbReference type="NCBI Taxonomy" id="2769"/>
    <lineage>
        <taxon>Eukaryota</taxon>
        <taxon>Rhodophyta</taxon>
        <taxon>Florideophyceae</taxon>
        <taxon>Rhodymeniophycidae</taxon>
        <taxon>Gigartinales</taxon>
        <taxon>Gigartinaceae</taxon>
        <taxon>Chondrus</taxon>
    </lineage>
</organism>
<dbReference type="Gramene" id="CDF33656">
    <property type="protein sequence ID" value="CDF33656"/>
    <property type="gene ID" value="CHC_T00002208001"/>
</dbReference>
<evidence type="ECO:0000313" key="3">
    <source>
        <dbReference type="Proteomes" id="UP000012073"/>
    </source>
</evidence>
<dbReference type="GeneID" id="17321192"/>
<name>R7Q8E6_CHOCR</name>
<protein>
    <submittedName>
        <fullName evidence="2">Uncharacterized protein</fullName>
    </submittedName>
</protein>
<dbReference type="RefSeq" id="XP_005713475.1">
    <property type="nucleotide sequence ID" value="XM_005713418.1"/>
</dbReference>
<sequence length="60" mass="6556">MLPSLAAYVSCLFAYIKPVEFGAPISLSSTSTTDNTTDNTTDFSFHSPKQPFFSQTTRST</sequence>
<feature type="region of interest" description="Disordered" evidence="1">
    <location>
        <begin position="25"/>
        <end position="60"/>
    </location>
</feature>
<dbReference type="EMBL" id="HG001653">
    <property type="protein sequence ID" value="CDF33656.1"/>
    <property type="molecule type" value="Genomic_DNA"/>
</dbReference>
<feature type="compositionally biased region" description="Low complexity" evidence="1">
    <location>
        <begin position="28"/>
        <end position="42"/>
    </location>
</feature>